<dbReference type="PANTHER" id="PTHR43537:SF24">
    <property type="entry name" value="GLUCONATE OPERON TRANSCRIPTIONAL REPRESSOR"/>
    <property type="match status" value="1"/>
</dbReference>
<evidence type="ECO:0000256" key="2">
    <source>
        <dbReference type="ARBA" id="ARBA00023125"/>
    </source>
</evidence>
<reference evidence="5 6" key="1">
    <citation type="journal article" date="2019" name="Int. J. Syst. Evol. Microbiol.">
        <title>The Global Catalogue of Microorganisms (GCM) 10K type strain sequencing project: providing services to taxonomists for standard genome sequencing and annotation.</title>
        <authorList>
            <consortium name="The Broad Institute Genomics Platform"/>
            <consortium name="The Broad Institute Genome Sequencing Center for Infectious Disease"/>
            <person name="Wu L."/>
            <person name="Ma J."/>
        </authorList>
    </citation>
    <scope>NUCLEOTIDE SEQUENCE [LARGE SCALE GENOMIC DNA]</scope>
    <source>
        <strain evidence="5 6">JCM 14193</strain>
    </source>
</reference>
<dbReference type="EMBL" id="BAAACZ010000030">
    <property type="protein sequence ID" value="GAA0472058.1"/>
    <property type="molecule type" value="Genomic_DNA"/>
</dbReference>
<dbReference type="InterPro" id="IPR000524">
    <property type="entry name" value="Tscrpt_reg_HTH_GntR"/>
</dbReference>
<name>A0ABN1AB47_9BACI</name>
<keyword evidence="6" id="KW-1185">Reference proteome</keyword>
<keyword evidence="2" id="KW-0238">DNA-binding</keyword>
<gene>
    <name evidence="5" type="ORF">GCM10008935_30050</name>
</gene>
<dbReference type="RefSeq" id="WP_343785007.1">
    <property type="nucleotide sequence ID" value="NZ_BAAACZ010000030.1"/>
</dbReference>
<dbReference type="PANTHER" id="PTHR43537">
    <property type="entry name" value="TRANSCRIPTIONAL REGULATOR, GNTR FAMILY"/>
    <property type="match status" value="1"/>
</dbReference>
<evidence type="ECO:0000259" key="4">
    <source>
        <dbReference type="PROSITE" id="PS50949"/>
    </source>
</evidence>
<accession>A0ABN1AB47</accession>
<dbReference type="SMART" id="SM00345">
    <property type="entry name" value="HTH_GNTR"/>
    <property type="match status" value="1"/>
</dbReference>
<dbReference type="SUPFAM" id="SSF46785">
    <property type="entry name" value="Winged helix' DNA-binding domain"/>
    <property type="match status" value="1"/>
</dbReference>
<dbReference type="InterPro" id="IPR036390">
    <property type="entry name" value="WH_DNA-bd_sf"/>
</dbReference>
<dbReference type="Pfam" id="PF00392">
    <property type="entry name" value="GntR"/>
    <property type="match status" value="1"/>
</dbReference>
<keyword evidence="3" id="KW-0804">Transcription</keyword>
<dbReference type="Gene3D" id="1.10.10.10">
    <property type="entry name" value="Winged helix-like DNA-binding domain superfamily/Winged helix DNA-binding domain"/>
    <property type="match status" value="1"/>
</dbReference>
<dbReference type="Proteomes" id="UP001500740">
    <property type="component" value="Unassembled WGS sequence"/>
</dbReference>
<sequence>MFNSISDGSEQFGMSLPQQISRFILEKIIRGELTAGDKIVEEEIAKELNTSRAPVREALYLLQVKGIVDRVPRRGTIVKPFTDKDILDYLFVMVGIIQQGVDLSKDSWTKENQGEFHGLFVKAKQKYNEKDVIEYQNHTEKLFRFIIYMPNNKALIKFYEEANQILNIFAQVQWDIKTMENFHPKFIEFATAILESNFVQAKEAISEALKKGKG</sequence>
<evidence type="ECO:0000256" key="3">
    <source>
        <dbReference type="ARBA" id="ARBA00023163"/>
    </source>
</evidence>
<proteinExistence type="predicted"/>
<keyword evidence="1" id="KW-0805">Transcription regulation</keyword>
<comment type="caution">
    <text evidence="5">The sequence shown here is derived from an EMBL/GenBank/DDBJ whole genome shotgun (WGS) entry which is preliminary data.</text>
</comment>
<organism evidence="5 6">
    <name type="scientific">Alkalibacillus silvisoli</name>
    <dbReference type="NCBI Taxonomy" id="392823"/>
    <lineage>
        <taxon>Bacteria</taxon>
        <taxon>Bacillati</taxon>
        <taxon>Bacillota</taxon>
        <taxon>Bacilli</taxon>
        <taxon>Bacillales</taxon>
        <taxon>Bacillaceae</taxon>
        <taxon>Alkalibacillus</taxon>
    </lineage>
</organism>
<dbReference type="CDD" id="cd07377">
    <property type="entry name" value="WHTH_GntR"/>
    <property type="match status" value="1"/>
</dbReference>
<feature type="domain" description="HTH gntR-type" evidence="4">
    <location>
        <begin position="14"/>
        <end position="81"/>
    </location>
</feature>
<dbReference type="PROSITE" id="PS50949">
    <property type="entry name" value="HTH_GNTR"/>
    <property type="match status" value="1"/>
</dbReference>
<dbReference type="InterPro" id="IPR036388">
    <property type="entry name" value="WH-like_DNA-bd_sf"/>
</dbReference>
<evidence type="ECO:0000256" key="1">
    <source>
        <dbReference type="ARBA" id="ARBA00023015"/>
    </source>
</evidence>
<evidence type="ECO:0000313" key="5">
    <source>
        <dbReference type="EMBL" id="GAA0472058.1"/>
    </source>
</evidence>
<evidence type="ECO:0000313" key="6">
    <source>
        <dbReference type="Proteomes" id="UP001500740"/>
    </source>
</evidence>
<protein>
    <submittedName>
        <fullName evidence="5">GntR family transcriptional regulator</fullName>
    </submittedName>
</protein>